<organism evidence="6 7">
    <name type="scientific">candidate division NPL-UPA2 bacterium Unc8</name>
    <dbReference type="NCBI Taxonomy" id="1980939"/>
    <lineage>
        <taxon>Bacteria</taxon>
    </lineage>
</organism>
<evidence type="ECO:0000256" key="2">
    <source>
        <dbReference type="ARBA" id="ARBA00022980"/>
    </source>
</evidence>
<dbReference type="Proteomes" id="UP000266287">
    <property type="component" value="Unassembled WGS sequence"/>
</dbReference>
<evidence type="ECO:0000256" key="1">
    <source>
        <dbReference type="ARBA" id="ARBA00008560"/>
    </source>
</evidence>
<name>A0A399FUK4_UNCN2</name>
<dbReference type="HAMAP" id="MF_00340">
    <property type="entry name" value="Ribosomal_bL32"/>
    <property type="match status" value="1"/>
</dbReference>
<keyword evidence="2 5" id="KW-0689">Ribosomal protein</keyword>
<proteinExistence type="inferred from homology"/>
<keyword evidence="3 5" id="KW-0687">Ribonucleoprotein</keyword>
<evidence type="ECO:0000313" key="6">
    <source>
        <dbReference type="EMBL" id="RII00058.1"/>
    </source>
</evidence>
<dbReference type="EMBL" id="NDHY01000008">
    <property type="protein sequence ID" value="RII00058.1"/>
    <property type="molecule type" value="Genomic_DNA"/>
</dbReference>
<comment type="similarity">
    <text evidence="1 5">Belongs to the bacterial ribosomal protein bL32 family.</text>
</comment>
<sequence>MGVPKRKWSRTRRDKRATHWKLIPPPLSKCSHCGQLRPSHCACPHCGYYGEKKVIEIKEKKKKTKK</sequence>
<evidence type="ECO:0000256" key="4">
    <source>
        <dbReference type="ARBA" id="ARBA00035178"/>
    </source>
</evidence>
<evidence type="ECO:0000313" key="7">
    <source>
        <dbReference type="Proteomes" id="UP000266287"/>
    </source>
</evidence>
<reference evidence="6 7" key="1">
    <citation type="submission" date="2018-08" db="EMBL/GenBank/DDBJ databases">
        <title>Draft genome of candidate division NPL-UPA2 bacterium Unc8 that adapted to ultra-basic serpentinizing groundwater.</title>
        <authorList>
            <person name="Ishii S."/>
            <person name="Suzuki S."/>
            <person name="Nealson K.H."/>
        </authorList>
    </citation>
    <scope>NUCLEOTIDE SEQUENCE [LARGE SCALE GENOMIC DNA]</scope>
    <source>
        <strain evidence="6">Unc8</strain>
    </source>
</reference>
<evidence type="ECO:0000256" key="5">
    <source>
        <dbReference type="HAMAP-Rule" id="MF_00340"/>
    </source>
</evidence>
<dbReference type="PANTHER" id="PTHR35534:SF1">
    <property type="entry name" value="LARGE RIBOSOMAL SUBUNIT PROTEIN BL32"/>
    <property type="match status" value="1"/>
</dbReference>
<dbReference type="Pfam" id="PF01783">
    <property type="entry name" value="Ribosomal_L32p"/>
    <property type="match status" value="1"/>
</dbReference>
<gene>
    <name evidence="5" type="primary">rpmF</name>
    <name evidence="6" type="ORF">B9J77_03875</name>
</gene>
<accession>A0A399FUK4</accession>
<dbReference type="InterPro" id="IPR002677">
    <property type="entry name" value="Ribosomal_bL32"/>
</dbReference>
<dbReference type="GO" id="GO:0015934">
    <property type="term" value="C:large ribosomal subunit"/>
    <property type="evidence" value="ECO:0007669"/>
    <property type="project" value="InterPro"/>
</dbReference>
<dbReference type="NCBIfam" id="TIGR01031">
    <property type="entry name" value="rpmF_bact"/>
    <property type="match status" value="1"/>
</dbReference>
<comment type="caution">
    <text evidence="6">The sequence shown here is derived from an EMBL/GenBank/DDBJ whole genome shotgun (WGS) entry which is preliminary data.</text>
</comment>
<dbReference type="InterPro" id="IPR044957">
    <property type="entry name" value="Ribosomal_bL32_bact"/>
</dbReference>
<dbReference type="PANTHER" id="PTHR35534">
    <property type="entry name" value="50S RIBOSOMAL PROTEIN L32"/>
    <property type="match status" value="1"/>
</dbReference>
<dbReference type="InterPro" id="IPR011332">
    <property type="entry name" value="Ribosomal_zn-bd"/>
</dbReference>
<dbReference type="SUPFAM" id="SSF57829">
    <property type="entry name" value="Zn-binding ribosomal proteins"/>
    <property type="match status" value="1"/>
</dbReference>
<evidence type="ECO:0000256" key="3">
    <source>
        <dbReference type="ARBA" id="ARBA00023274"/>
    </source>
</evidence>
<dbReference type="AlphaFoldDB" id="A0A399FUK4"/>
<protein>
    <recommendedName>
        <fullName evidence="4 5">Large ribosomal subunit protein bL32</fullName>
    </recommendedName>
</protein>
<dbReference type="GO" id="GO:0003735">
    <property type="term" value="F:structural constituent of ribosome"/>
    <property type="evidence" value="ECO:0007669"/>
    <property type="project" value="InterPro"/>
</dbReference>
<dbReference type="GO" id="GO:0006412">
    <property type="term" value="P:translation"/>
    <property type="evidence" value="ECO:0007669"/>
    <property type="project" value="UniProtKB-UniRule"/>
</dbReference>